<sequence length="65" mass="7327">MQQNMSQKQTVQFGNYMLSEQRKANFKQAYNAALQSGVPHPLPVAESLQHVHDADLEQLTLTSNN</sequence>
<accession>A0A2I7SF25</accession>
<name>A0A2I7SF25_9FLAO</name>
<gene>
    <name evidence="1" type="ORF">C1A40_03035</name>
</gene>
<dbReference type="KEGG" id="taj:C1A40_03035"/>
<proteinExistence type="predicted"/>
<dbReference type="EMBL" id="CP025938">
    <property type="protein sequence ID" value="AUS04509.1"/>
    <property type="molecule type" value="Genomic_DNA"/>
</dbReference>
<dbReference type="RefSeq" id="WP_102994617.1">
    <property type="nucleotide sequence ID" value="NZ_CP025938.1"/>
</dbReference>
<organism evidence="1 2">
    <name type="scientific">Pseudotamlana carrageenivorans</name>
    <dbReference type="NCBI Taxonomy" id="2069432"/>
    <lineage>
        <taxon>Bacteria</taxon>
        <taxon>Pseudomonadati</taxon>
        <taxon>Bacteroidota</taxon>
        <taxon>Flavobacteriia</taxon>
        <taxon>Flavobacteriales</taxon>
        <taxon>Flavobacteriaceae</taxon>
        <taxon>Pseudotamlana</taxon>
    </lineage>
</organism>
<evidence type="ECO:0000313" key="1">
    <source>
        <dbReference type="EMBL" id="AUS04509.1"/>
    </source>
</evidence>
<dbReference type="Proteomes" id="UP000236592">
    <property type="component" value="Chromosome"/>
</dbReference>
<protein>
    <submittedName>
        <fullName evidence="1">Uncharacterized protein</fullName>
    </submittedName>
</protein>
<keyword evidence="2" id="KW-1185">Reference proteome</keyword>
<dbReference type="AlphaFoldDB" id="A0A2I7SF25"/>
<evidence type="ECO:0000313" key="2">
    <source>
        <dbReference type="Proteomes" id="UP000236592"/>
    </source>
</evidence>
<reference evidence="2" key="1">
    <citation type="submission" date="2018-01" db="EMBL/GenBank/DDBJ databases">
        <title>Complete genome of Tamlana sp. UJ94.</title>
        <authorList>
            <person name="Jung J."/>
            <person name="Chung D."/>
            <person name="Bae S.S."/>
            <person name="Baek K."/>
        </authorList>
    </citation>
    <scope>NUCLEOTIDE SEQUENCE [LARGE SCALE GENOMIC DNA]</scope>
    <source>
        <strain evidence="2">UJ94</strain>
    </source>
</reference>